<evidence type="ECO:0000313" key="2">
    <source>
        <dbReference type="EMBL" id="KAJ8438593.1"/>
    </source>
</evidence>
<dbReference type="EMBL" id="JAKOGI010000249">
    <property type="protein sequence ID" value="KAJ8438593.1"/>
    <property type="molecule type" value="Genomic_DNA"/>
</dbReference>
<keyword evidence="3" id="KW-1185">Reference proteome</keyword>
<name>A0A9Q1K873_9CARY</name>
<organism evidence="2 3">
    <name type="scientific">Carnegiea gigantea</name>
    <dbReference type="NCBI Taxonomy" id="171969"/>
    <lineage>
        <taxon>Eukaryota</taxon>
        <taxon>Viridiplantae</taxon>
        <taxon>Streptophyta</taxon>
        <taxon>Embryophyta</taxon>
        <taxon>Tracheophyta</taxon>
        <taxon>Spermatophyta</taxon>
        <taxon>Magnoliopsida</taxon>
        <taxon>eudicotyledons</taxon>
        <taxon>Gunneridae</taxon>
        <taxon>Pentapetalae</taxon>
        <taxon>Caryophyllales</taxon>
        <taxon>Cactineae</taxon>
        <taxon>Cactaceae</taxon>
        <taxon>Cactoideae</taxon>
        <taxon>Echinocereeae</taxon>
        <taxon>Carnegiea</taxon>
    </lineage>
</organism>
<feature type="region of interest" description="Disordered" evidence="1">
    <location>
        <begin position="156"/>
        <end position="180"/>
    </location>
</feature>
<feature type="region of interest" description="Disordered" evidence="1">
    <location>
        <begin position="1"/>
        <end position="25"/>
    </location>
</feature>
<dbReference type="OrthoDB" id="691593at2759"/>
<evidence type="ECO:0000256" key="1">
    <source>
        <dbReference type="SAM" id="MobiDB-lite"/>
    </source>
</evidence>
<accession>A0A9Q1K873</accession>
<evidence type="ECO:0000313" key="3">
    <source>
        <dbReference type="Proteomes" id="UP001153076"/>
    </source>
</evidence>
<gene>
    <name evidence="2" type="ORF">Cgig2_031342</name>
</gene>
<protein>
    <submittedName>
        <fullName evidence="2">Uncharacterized protein</fullName>
    </submittedName>
</protein>
<feature type="compositionally biased region" description="Pro residues" evidence="1">
    <location>
        <begin position="8"/>
        <end position="19"/>
    </location>
</feature>
<reference evidence="2" key="1">
    <citation type="submission" date="2022-04" db="EMBL/GenBank/DDBJ databases">
        <title>Carnegiea gigantea Genome sequencing and assembly v2.</title>
        <authorList>
            <person name="Copetti D."/>
            <person name="Sanderson M.J."/>
            <person name="Burquez A."/>
            <person name="Wojciechowski M.F."/>
        </authorList>
    </citation>
    <scope>NUCLEOTIDE SEQUENCE</scope>
    <source>
        <strain evidence="2">SGP5-SGP5p</strain>
        <tissue evidence="2">Aerial part</tissue>
    </source>
</reference>
<comment type="caution">
    <text evidence="2">The sequence shown here is derived from an EMBL/GenBank/DDBJ whole genome shotgun (WGS) entry which is preliminary data.</text>
</comment>
<proteinExistence type="predicted"/>
<dbReference type="AlphaFoldDB" id="A0A9Q1K873"/>
<sequence length="197" mass="22258">MPLDEAAPPSPLPETPPPRFADDNMESIHEQCKSPMHVVKEWIPFCEEELKPKQDLEFSNFKECEKFYKSYAHHVGFSVRKSSFKKGKEGVKNYRQIAGRDPEKLILVGKRIQNVLKELKELDGGASKSKMSELESYIGSSAPKQIDILPPKHCHTKGSGVSVLKEGKKKQSSNNKNEREFVKPVENKAIIIVITVL</sequence>
<dbReference type="Proteomes" id="UP001153076">
    <property type="component" value="Unassembled WGS sequence"/>
</dbReference>